<name>A0A1W2DZG2_9RHOB</name>
<dbReference type="InterPro" id="IPR025966">
    <property type="entry name" value="OppC_N"/>
</dbReference>
<dbReference type="RefSeq" id="WP_084354121.1">
    <property type="nucleotide sequence ID" value="NZ_FWYD01000019.1"/>
</dbReference>
<keyword evidence="4 7" id="KW-0812">Transmembrane</keyword>
<keyword evidence="6 7" id="KW-0472">Membrane</keyword>
<dbReference type="InterPro" id="IPR050366">
    <property type="entry name" value="BP-dependent_transpt_permease"/>
</dbReference>
<evidence type="ECO:0000256" key="5">
    <source>
        <dbReference type="ARBA" id="ARBA00022989"/>
    </source>
</evidence>
<dbReference type="SUPFAM" id="SSF161098">
    <property type="entry name" value="MetI-like"/>
    <property type="match status" value="1"/>
</dbReference>
<dbReference type="InterPro" id="IPR035906">
    <property type="entry name" value="MetI-like_sf"/>
</dbReference>
<evidence type="ECO:0000256" key="3">
    <source>
        <dbReference type="ARBA" id="ARBA00022475"/>
    </source>
</evidence>
<evidence type="ECO:0000313" key="9">
    <source>
        <dbReference type="EMBL" id="SMD02492.1"/>
    </source>
</evidence>
<feature type="transmembrane region" description="Helical" evidence="7">
    <location>
        <begin position="154"/>
        <end position="183"/>
    </location>
</feature>
<dbReference type="STRING" id="1387277.SAMN06295998_11968"/>
<dbReference type="Gene3D" id="1.10.3720.10">
    <property type="entry name" value="MetI-like"/>
    <property type="match status" value="1"/>
</dbReference>
<dbReference type="EMBL" id="FWYD01000019">
    <property type="protein sequence ID" value="SMD02492.1"/>
    <property type="molecule type" value="Genomic_DNA"/>
</dbReference>
<comment type="subcellular location">
    <subcellularLocation>
        <location evidence="1 7">Cell membrane</location>
        <topology evidence="1 7">Multi-pass membrane protein</topology>
    </subcellularLocation>
</comment>
<feature type="transmembrane region" description="Helical" evidence="7">
    <location>
        <begin position="36"/>
        <end position="58"/>
    </location>
</feature>
<dbReference type="AlphaFoldDB" id="A0A1W2DZG2"/>
<dbReference type="Pfam" id="PF00528">
    <property type="entry name" value="BPD_transp_1"/>
    <property type="match status" value="1"/>
</dbReference>
<gene>
    <name evidence="9" type="ORF">SAMN06295998_11968</name>
</gene>
<dbReference type="OrthoDB" id="9766870at2"/>
<dbReference type="Proteomes" id="UP000192330">
    <property type="component" value="Unassembled WGS sequence"/>
</dbReference>
<evidence type="ECO:0000256" key="4">
    <source>
        <dbReference type="ARBA" id="ARBA00022692"/>
    </source>
</evidence>
<keyword evidence="2 7" id="KW-0813">Transport</keyword>
<feature type="transmembrane region" description="Helical" evidence="7">
    <location>
        <begin position="108"/>
        <end position="133"/>
    </location>
</feature>
<evidence type="ECO:0000256" key="2">
    <source>
        <dbReference type="ARBA" id="ARBA00022448"/>
    </source>
</evidence>
<evidence type="ECO:0000313" key="10">
    <source>
        <dbReference type="Proteomes" id="UP000192330"/>
    </source>
</evidence>
<keyword evidence="3" id="KW-1003">Cell membrane</keyword>
<dbReference type="GO" id="GO:0005886">
    <property type="term" value="C:plasma membrane"/>
    <property type="evidence" value="ECO:0007669"/>
    <property type="project" value="UniProtKB-SubCell"/>
</dbReference>
<dbReference type="CDD" id="cd06261">
    <property type="entry name" value="TM_PBP2"/>
    <property type="match status" value="1"/>
</dbReference>
<dbReference type="Pfam" id="PF12911">
    <property type="entry name" value="OppC_N"/>
    <property type="match status" value="1"/>
</dbReference>
<dbReference type="PROSITE" id="PS50928">
    <property type="entry name" value="ABC_TM1"/>
    <property type="match status" value="1"/>
</dbReference>
<dbReference type="GO" id="GO:0055085">
    <property type="term" value="P:transmembrane transport"/>
    <property type="evidence" value="ECO:0007669"/>
    <property type="project" value="InterPro"/>
</dbReference>
<feature type="transmembrane region" description="Helical" evidence="7">
    <location>
        <begin position="227"/>
        <end position="255"/>
    </location>
</feature>
<keyword evidence="10" id="KW-1185">Reference proteome</keyword>
<sequence length="311" mass="33058">MPTDVTTVEVDPVAAADKAEPTFAEKFWKVFRGHPAALAGLIGITVFVLLAIFAPLIAPQDPYDQTQLDILDGLLPPGSQLWDGTPSLLGTDALGRDILSAVLYGLRISLFVALVAVIVGSAIGVFMGLLAAMKGGWVETVIMRTVDLKMSFPGILLALMVLAIFGTGIDKVIIALIIGAWASEARLVRAVALSELKKEYVDAARLAGLSDWRIMGRFLFPNSISPVLVVLPMSISGAIGAEATLSFLGVGVPITEPSLGLLIANGNDYILSGKWWISIFPGLVLVAMVLCINVVADRLRDHANPYLRGKD</sequence>
<dbReference type="InterPro" id="IPR000515">
    <property type="entry name" value="MetI-like"/>
</dbReference>
<proteinExistence type="inferred from homology"/>
<evidence type="ECO:0000256" key="1">
    <source>
        <dbReference type="ARBA" id="ARBA00004651"/>
    </source>
</evidence>
<protein>
    <submittedName>
        <fullName evidence="9">Peptide/nickel transport system permease protein</fullName>
    </submittedName>
</protein>
<comment type="similarity">
    <text evidence="7">Belongs to the binding-protein-dependent transport system permease family.</text>
</comment>
<accession>A0A1W2DZG2</accession>
<dbReference type="PANTHER" id="PTHR43386:SF26">
    <property type="entry name" value="ABC TRANSPORTER PERMEASE PROTEIN"/>
    <property type="match status" value="1"/>
</dbReference>
<keyword evidence="5 7" id="KW-1133">Transmembrane helix</keyword>
<feature type="transmembrane region" description="Helical" evidence="7">
    <location>
        <begin position="275"/>
        <end position="296"/>
    </location>
</feature>
<organism evidence="9 10">
    <name type="scientific">Primorskyibacter flagellatus</name>
    <dbReference type="NCBI Taxonomy" id="1387277"/>
    <lineage>
        <taxon>Bacteria</taxon>
        <taxon>Pseudomonadati</taxon>
        <taxon>Pseudomonadota</taxon>
        <taxon>Alphaproteobacteria</taxon>
        <taxon>Rhodobacterales</taxon>
        <taxon>Roseobacteraceae</taxon>
        <taxon>Primorskyibacter</taxon>
    </lineage>
</organism>
<dbReference type="PANTHER" id="PTHR43386">
    <property type="entry name" value="OLIGOPEPTIDE TRANSPORT SYSTEM PERMEASE PROTEIN APPC"/>
    <property type="match status" value="1"/>
</dbReference>
<reference evidence="9 10" key="1">
    <citation type="submission" date="2017-04" db="EMBL/GenBank/DDBJ databases">
        <authorList>
            <person name="Afonso C.L."/>
            <person name="Miller P.J."/>
            <person name="Scott M.A."/>
            <person name="Spackman E."/>
            <person name="Goraichik I."/>
            <person name="Dimitrov K.M."/>
            <person name="Suarez D.L."/>
            <person name="Swayne D.E."/>
        </authorList>
    </citation>
    <scope>NUCLEOTIDE SEQUENCE [LARGE SCALE GENOMIC DNA]</scope>
    <source>
        <strain evidence="9 10">CGMCC 1.12644</strain>
    </source>
</reference>
<evidence type="ECO:0000256" key="6">
    <source>
        <dbReference type="ARBA" id="ARBA00023136"/>
    </source>
</evidence>
<evidence type="ECO:0000256" key="7">
    <source>
        <dbReference type="RuleBase" id="RU363032"/>
    </source>
</evidence>
<feature type="domain" description="ABC transmembrane type-1" evidence="8">
    <location>
        <begin position="106"/>
        <end position="296"/>
    </location>
</feature>
<evidence type="ECO:0000259" key="8">
    <source>
        <dbReference type="PROSITE" id="PS50928"/>
    </source>
</evidence>